<dbReference type="PANTHER" id="PTHR41536">
    <property type="entry name" value="PKHD-TYPE HYDROXYLASE YBIX"/>
    <property type="match status" value="1"/>
</dbReference>
<dbReference type="InterPro" id="IPR044862">
    <property type="entry name" value="Pro_4_hyd_alph_FE2OG_OXY"/>
</dbReference>
<dbReference type="SMART" id="SM00702">
    <property type="entry name" value="P4Hc"/>
    <property type="match status" value="1"/>
</dbReference>
<evidence type="ECO:0000256" key="3">
    <source>
        <dbReference type="ARBA" id="ARBA00022896"/>
    </source>
</evidence>
<dbReference type="GO" id="GO:0005506">
    <property type="term" value="F:iron ion binding"/>
    <property type="evidence" value="ECO:0007669"/>
    <property type="project" value="UniProtKB-UniRule"/>
</dbReference>
<name>A0A399RM86_9PROT</name>
<dbReference type="PANTHER" id="PTHR41536:SF1">
    <property type="entry name" value="PKHD-TYPE HYDROXYLASE YBIX"/>
    <property type="match status" value="1"/>
</dbReference>
<evidence type="ECO:0000256" key="1">
    <source>
        <dbReference type="ARBA" id="ARBA00001961"/>
    </source>
</evidence>
<dbReference type="GO" id="GO:0006974">
    <property type="term" value="P:DNA damage response"/>
    <property type="evidence" value="ECO:0007669"/>
    <property type="project" value="TreeGrafter"/>
</dbReference>
<dbReference type="Proteomes" id="UP000266385">
    <property type="component" value="Unassembled WGS sequence"/>
</dbReference>
<sequence>MLITIPGLLDPDALAGIRTSLETVGWRDGRITAGVQAARVKSNRQADLSTRTGAELHRRLYDAITGNAIFEAAAQPRKLSKLMVSRTGEGEGYGTHVDNVLMGSGDTRIRTDISFTLFLSDPQDYDGGELTIDWAGMVHSMKLDAGSLLLYPSTSLHRVETVTRGERMVCVGWVESLVRTAEQREILFDLANLRANLSKSLPIEAPEQLALAKITANIRRLWTNS</sequence>
<dbReference type="HAMAP" id="MF_00657">
    <property type="entry name" value="Hydroxyl_YbiX"/>
    <property type="match status" value="1"/>
</dbReference>
<dbReference type="GO" id="GO:0006879">
    <property type="term" value="P:intracellular iron ion homeostasis"/>
    <property type="evidence" value="ECO:0007669"/>
    <property type="project" value="TreeGrafter"/>
</dbReference>
<evidence type="ECO:0000256" key="5">
    <source>
        <dbReference type="ARBA" id="ARBA00023002"/>
    </source>
</evidence>
<dbReference type="OrthoDB" id="9812472at2"/>
<evidence type="ECO:0000313" key="9">
    <source>
        <dbReference type="EMBL" id="RIJ32786.1"/>
    </source>
</evidence>
<feature type="binding site" evidence="7">
    <location>
        <position position="96"/>
    </location>
    <ligand>
        <name>Fe cation</name>
        <dbReference type="ChEBI" id="CHEBI:24875"/>
    </ligand>
</feature>
<evidence type="ECO:0000256" key="4">
    <source>
        <dbReference type="ARBA" id="ARBA00022964"/>
    </source>
</evidence>
<accession>A0A399RM86</accession>
<dbReference type="NCBIfam" id="NF003975">
    <property type="entry name" value="PRK05467.1-4"/>
    <property type="match status" value="1"/>
</dbReference>
<organism evidence="9 10">
    <name type="scientific">Henriciella mobilis</name>
    <dbReference type="NCBI Taxonomy" id="2305467"/>
    <lineage>
        <taxon>Bacteria</taxon>
        <taxon>Pseudomonadati</taxon>
        <taxon>Pseudomonadota</taxon>
        <taxon>Alphaproteobacteria</taxon>
        <taxon>Hyphomonadales</taxon>
        <taxon>Hyphomonadaceae</taxon>
        <taxon>Henriciella</taxon>
    </lineage>
</organism>
<evidence type="ECO:0000256" key="6">
    <source>
        <dbReference type="ARBA" id="ARBA00023004"/>
    </source>
</evidence>
<dbReference type="InterPro" id="IPR005123">
    <property type="entry name" value="Oxoglu/Fe-dep_dioxygenase_dom"/>
</dbReference>
<feature type="binding site" evidence="7">
    <location>
        <position position="157"/>
    </location>
    <ligand>
        <name>Fe cation</name>
        <dbReference type="ChEBI" id="CHEBI:24875"/>
    </ligand>
</feature>
<dbReference type="GO" id="GO:0016706">
    <property type="term" value="F:2-oxoglutarate-dependent dioxygenase activity"/>
    <property type="evidence" value="ECO:0007669"/>
    <property type="project" value="UniProtKB-UniRule"/>
</dbReference>
<dbReference type="PROSITE" id="PS51471">
    <property type="entry name" value="FE2OG_OXY"/>
    <property type="match status" value="1"/>
</dbReference>
<dbReference type="EMBL" id="QWFX01000005">
    <property type="protein sequence ID" value="RIJ32786.1"/>
    <property type="molecule type" value="Genomic_DNA"/>
</dbReference>
<feature type="domain" description="Fe2OG dioxygenase" evidence="8">
    <location>
        <begin position="78"/>
        <end position="176"/>
    </location>
</feature>
<keyword evidence="4 7" id="KW-0223">Dioxygenase</keyword>
<keyword evidence="2 7" id="KW-0479">Metal-binding</keyword>
<keyword evidence="10" id="KW-1185">Reference proteome</keyword>
<dbReference type="NCBIfam" id="NF003974">
    <property type="entry name" value="PRK05467.1-3"/>
    <property type="match status" value="1"/>
</dbReference>
<evidence type="ECO:0000313" key="10">
    <source>
        <dbReference type="Proteomes" id="UP000266385"/>
    </source>
</evidence>
<evidence type="ECO:0000256" key="7">
    <source>
        <dbReference type="HAMAP-Rule" id="MF_00657"/>
    </source>
</evidence>
<reference evidence="9 10" key="1">
    <citation type="submission" date="2018-08" db="EMBL/GenBank/DDBJ databases">
        <title>Henriciella mobilis sp. nov., isolated from seawater.</title>
        <authorList>
            <person name="Cheng H."/>
            <person name="Wu Y.-H."/>
            <person name="Xu X.-W."/>
            <person name="Guo L.-L."/>
        </authorList>
    </citation>
    <scope>NUCLEOTIDE SEQUENCE [LARGE SCALE GENOMIC DNA]</scope>
    <source>
        <strain evidence="9 10">JN25</strain>
    </source>
</reference>
<comment type="cofactor">
    <cofactor evidence="1 7">
        <name>L-ascorbate</name>
        <dbReference type="ChEBI" id="CHEBI:38290"/>
    </cofactor>
</comment>
<dbReference type="InterPro" id="IPR023550">
    <property type="entry name" value="PKHD_hydroxylase"/>
</dbReference>
<keyword evidence="5 7" id="KW-0560">Oxidoreductase</keyword>
<evidence type="ECO:0000259" key="8">
    <source>
        <dbReference type="PROSITE" id="PS51471"/>
    </source>
</evidence>
<dbReference type="AlphaFoldDB" id="A0A399RM86"/>
<evidence type="ECO:0000256" key="2">
    <source>
        <dbReference type="ARBA" id="ARBA00022723"/>
    </source>
</evidence>
<dbReference type="InterPro" id="IPR006620">
    <property type="entry name" value="Pro_4_hyd_alph"/>
</dbReference>
<feature type="binding site" evidence="7">
    <location>
        <position position="98"/>
    </location>
    <ligand>
        <name>Fe cation</name>
        <dbReference type="ChEBI" id="CHEBI:24875"/>
    </ligand>
</feature>
<dbReference type="GO" id="GO:0031418">
    <property type="term" value="F:L-ascorbic acid binding"/>
    <property type="evidence" value="ECO:0007669"/>
    <property type="project" value="UniProtKB-KW"/>
</dbReference>
<dbReference type="RefSeq" id="WP_119374866.1">
    <property type="nucleotide sequence ID" value="NZ_QWFX01000005.1"/>
</dbReference>
<gene>
    <name evidence="9" type="ORF">D1223_02760</name>
</gene>
<keyword evidence="6 7" id="KW-0408">Iron</keyword>
<proteinExistence type="inferred from homology"/>
<dbReference type="Gene3D" id="2.60.120.620">
    <property type="entry name" value="q2cbj1_9rhob like domain"/>
    <property type="match status" value="1"/>
</dbReference>
<comment type="cofactor">
    <cofactor evidence="7">
        <name>Fe(2+)</name>
        <dbReference type="ChEBI" id="CHEBI:29033"/>
    </cofactor>
    <text evidence="7">Binds 1 Fe(2+) ion per subunit.</text>
</comment>
<feature type="binding site" evidence="7">
    <location>
        <position position="167"/>
    </location>
    <ligand>
        <name>2-oxoglutarate</name>
        <dbReference type="ChEBI" id="CHEBI:16810"/>
    </ligand>
</feature>
<protein>
    <submittedName>
        <fullName evidence="9">Fe2+-dependent dioxygenase</fullName>
    </submittedName>
</protein>
<comment type="caution">
    <text evidence="9">The sequence shown here is derived from an EMBL/GenBank/DDBJ whole genome shotgun (WGS) entry which is preliminary data.</text>
</comment>
<keyword evidence="3 7" id="KW-0847">Vitamin C</keyword>
<dbReference type="Pfam" id="PF13640">
    <property type="entry name" value="2OG-FeII_Oxy_3"/>
    <property type="match status" value="1"/>
</dbReference>